<accession>A0A8X6RHK9</accession>
<name>A0A8X6RHK9_TRICX</name>
<evidence type="ECO:0000313" key="3">
    <source>
        <dbReference type="Proteomes" id="UP000887159"/>
    </source>
</evidence>
<comment type="caution">
    <text evidence="2">The sequence shown here is derived from an EMBL/GenBank/DDBJ whole genome shotgun (WGS) entry which is preliminary data.</text>
</comment>
<dbReference type="AlphaFoldDB" id="A0A8X6RHK9"/>
<proteinExistence type="predicted"/>
<dbReference type="Pfam" id="PF17921">
    <property type="entry name" value="Integrase_H2C2"/>
    <property type="match status" value="1"/>
</dbReference>
<gene>
    <name evidence="2" type="primary">AVEN_73808_1</name>
    <name evidence="2" type="ORF">TNCV_4293301</name>
</gene>
<keyword evidence="3" id="KW-1185">Reference proteome</keyword>
<dbReference type="Proteomes" id="UP000887159">
    <property type="component" value="Unassembled WGS sequence"/>
</dbReference>
<feature type="domain" description="Integrase zinc-binding" evidence="1">
    <location>
        <begin position="40"/>
        <end position="85"/>
    </location>
</feature>
<sequence length="133" mass="15167">MNLSLQNFCDASKSSYARQDIRLPIILPSNYPVVKALIIYKHVQLGHAGVQMLMYILRESYWILKGRKTIKEVIKTRIICKRFNAKPISVSEGLLPHDRLRDTGLDLAGSFLRMGGEELDFDIDLCRLQSNSS</sequence>
<reference evidence="2" key="1">
    <citation type="submission" date="2020-08" db="EMBL/GenBank/DDBJ databases">
        <title>Multicomponent nature underlies the extraordinary mechanical properties of spider dragline silk.</title>
        <authorList>
            <person name="Kono N."/>
            <person name="Nakamura H."/>
            <person name="Mori M."/>
            <person name="Yoshida Y."/>
            <person name="Ohtoshi R."/>
            <person name="Malay A.D."/>
            <person name="Moran D.A.P."/>
            <person name="Tomita M."/>
            <person name="Numata K."/>
            <person name="Arakawa K."/>
        </authorList>
    </citation>
    <scope>NUCLEOTIDE SEQUENCE</scope>
</reference>
<dbReference type="EMBL" id="BMAU01021177">
    <property type="protein sequence ID" value="GFX94285.1"/>
    <property type="molecule type" value="Genomic_DNA"/>
</dbReference>
<protein>
    <submittedName>
        <fullName evidence="2">Integrase catalytic domain-containing protein</fullName>
    </submittedName>
</protein>
<evidence type="ECO:0000259" key="1">
    <source>
        <dbReference type="Pfam" id="PF17921"/>
    </source>
</evidence>
<organism evidence="2 3">
    <name type="scientific">Trichonephila clavipes</name>
    <name type="common">Golden silk orbweaver</name>
    <name type="synonym">Nephila clavipes</name>
    <dbReference type="NCBI Taxonomy" id="2585209"/>
    <lineage>
        <taxon>Eukaryota</taxon>
        <taxon>Metazoa</taxon>
        <taxon>Ecdysozoa</taxon>
        <taxon>Arthropoda</taxon>
        <taxon>Chelicerata</taxon>
        <taxon>Arachnida</taxon>
        <taxon>Araneae</taxon>
        <taxon>Araneomorphae</taxon>
        <taxon>Entelegynae</taxon>
        <taxon>Araneoidea</taxon>
        <taxon>Nephilidae</taxon>
        <taxon>Trichonephila</taxon>
    </lineage>
</organism>
<evidence type="ECO:0000313" key="2">
    <source>
        <dbReference type="EMBL" id="GFX94285.1"/>
    </source>
</evidence>
<dbReference type="InterPro" id="IPR041588">
    <property type="entry name" value="Integrase_H2C2"/>
</dbReference>